<dbReference type="EMBL" id="BX569693">
    <property type="protein sequence ID" value="CAE08180.1"/>
    <property type="molecule type" value="Genomic_DNA"/>
</dbReference>
<evidence type="ECO:0000313" key="1">
    <source>
        <dbReference type="EMBL" id="CAE08180.1"/>
    </source>
</evidence>
<organism evidence="1 2">
    <name type="scientific">Parasynechococcus marenigrum (strain WH8102)</name>
    <dbReference type="NCBI Taxonomy" id="84588"/>
    <lineage>
        <taxon>Bacteria</taxon>
        <taxon>Bacillati</taxon>
        <taxon>Cyanobacteriota</taxon>
        <taxon>Cyanophyceae</taxon>
        <taxon>Synechococcales</taxon>
        <taxon>Prochlorococcaceae</taxon>
        <taxon>Parasynechococcus</taxon>
        <taxon>Parasynechococcus marenigrum</taxon>
    </lineage>
</organism>
<sequence>MTGLSRSTIYSHMSQGLFPKQSKVGTRIAVWLESDILSWIEQTTKQ</sequence>
<accession>Q7U5N6</accession>
<keyword evidence="2" id="KW-1185">Reference proteome</keyword>
<protein>
    <recommendedName>
        <fullName evidence="3">AlpA family phage regulatory protein</fullName>
    </recommendedName>
</protein>
<proteinExistence type="predicted"/>
<evidence type="ECO:0000313" key="2">
    <source>
        <dbReference type="Proteomes" id="UP000001422"/>
    </source>
</evidence>
<dbReference type="KEGG" id="syw:SYNW1665"/>
<gene>
    <name evidence="1" type="ordered locus">SYNW1665</name>
</gene>
<name>Q7U5N6_PARMW</name>
<dbReference type="AlphaFoldDB" id="Q7U5N6"/>
<evidence type="ECO:0008006" key="3">
    <source>
        <dbReference type="Google" id="ProtNLM"/>
    </source>
</evidence>
<dbReference type="HOGENOM" id="CLU_140176_15_0_3"/>
<dbReference type="Gene3D" id="1.10.238.160">
    <property type="match status" value="1"/>
</dbReference>
<dbReference type="InterPro" id="IPR010260">
    <property type="entry name" value="AlpA"/>
</dbReference>
<reference evidence="1 2" key="1">
    <citation type="journal article" date="2003" name="Nature">
        <title>The genome of a motile marine Synechococcus.</title>
        <authorList>
            <person name="Palenik B."/>
            <person name="Brahamsha B."/>
            <person name="Larimer F."/>
            <person name="Land M."/>
            <person name="Hauser L."/>
            <person name="Chain P."/>
            <person name="Lamerdin J."/>
            <person name="Regala W."/>
            <person name="Allen E.A."/>
            <person name="McCarren J."/>
            <person name="Paulsen I."/>
            <person name="Dufresne A."/>
            <person name="Partensky F."/>
            <person name="Webb E."/>
            <person name="Waterbury J."/>
        </authorList>
    </citation>
    <scope>NUCLEOTIDE SEQUENCE [LARGE SCALE GENOMIC DNA]</scope>
    <source>
        <strain evidence="1 2">WH8102</strain>
    </source>
</reference>
<dbReference type="Pfam" id="PF05930">
    <property type="entry name" value="Phage_AlpA"/>
    <property type="match status" value="1"/>
</dbReference>
<dbReference type="Proteomes" id="UP000001422">
    <property type="component" value="Chromosome"/>
</dbReference>